<proteinExistence type="predicted"/>
<organism evidence="1">
    <name type="scientific">Homalodisca liturata</name>
    <dbReference type="NCBI Taxonomy" id="320908"/>
    <lineage>
        <taxon>Eukaryota</taxon>
        <taxon>Metazoa</taxon>
        <taxon>Ecdysozoa</taxon>
        <taxon>Arthropoda</taxon>
        <taxon>Hexapoda</taxon>
        <taxon>Insecta</taxon>
        <taxon>Pterygota</taxon>
        <taxon>Neoptera</taxon>
        <taxon>Paraneoptera</taxon>
        <taxon>Hemiptera</taxon>
        <taxon>Auchenorrhyncha</taxon>
        <taxon>Membracoidea</taxon>
        <taxon>Cicadellidae</taxon>
        <taxon>Cicadellinae</taxon>
        <taxon>Proconiini</taxon>
        <taxon>Homalodisca</taxon>
    </lineage>
</organism>
<protein>
    <submittedName>
        <fullName evidence="1">Uncharacterized protein</fullName>
    </submittedName>
</protein>
<feature type="non-terminal residue" evidence="1">
    <location>
        <position position="1"/>
    </location>
</feature>
<reference evidence="1" key="1">
    <citation type="submission" date="2015-11" db="EMBL/GenBank/DDBJ databases">
        <title>De novo transcriptome assembly of four potential Pierce s Disease insect vectors from Arizona vineyards.</title>
        <authorList>
            <person name="Tassone E.E."/>
        </authorList>
    </citation>
    <scope>NUCLEOTIDE SEQUENCE</scope>
</reference>
<dbReference type="AlphaFoldDB" id="A0A1B6IFH9"/>
<accession>A0A1B6IFH9</accession>
<sequence>NQVTIFILYIVVMEEVNVIEQVNTLKRYHRECVKVLLQIEQSGIDNIKQKYDSGNLVLSKRPKYSVESLLKEKTSKAKDPSKLHSYLVSLLVNSLTVNEEPLPLQSD</sequence>
<feature type="non-terminal residue" evidence="1">
    <location>
        <position position="107"/>
    </location>
</feature>
<evidence type="ECO:0000313" key="1">
    <source>
        <dbReference type="EMBL" id="JAS85678.1"/>
    </source>
</evidence>
<dbReference type="EMBL" id="GECU01022028">
    <property type="protein sequence ID" value="JAS85678.1"/>
    <property type="molecule type" value="Transcribed_RNA"/>
</dbReference>
<name>A0A1B6IFH9_9HEMI</name>
<gene>
    <name evidence="1" type="ORF">g.57792</name>
</gene>